<evidence type="ECO:0000313" key="5">
    <source>
        <dbReference type="EMBL" id="QLH16489.1"/>
    </source>
</evidence>
<dbReference type="AlphaFoldDB" id="A0A7H9BZH7"/>
<dbReference type="Proteomes" id="UP000509322">
    <property type="component" value="Chromosome 2"/>
</dbReference>
<dbReference type="GO" id="GO:0071949">
    <property type="term" value="F:FAD binding"/>
    <property type="evidence" value="ECO:0007669"/>
    <property type="project" value="InterPro"/>
</dbReference>
<keyword evidence="3" id="KW-0274">FAD</keyword>
<proteinExistence type="predicted"/>
<keyword evidence="2" id="KW-0285">Flavoprotein</keyword>
<dbReference type="InterPro" id="IPR002938">
    <property type="entry name" value="FAD-bd"/>
</dbReference>
<evidence type="ECO:0000313" key="6">
    <source>
        <dbReference type="Proteomes" id="UP000509322"/>
    </source>
</evidence>
<dbReference type="InterPro" id="IPR036188">
    <property type="entry name" value="FAD/NAD-bd_sf"/>
</dbReference>
<dbReference type="Pfam" id="PF01494">
    <property type="entry name" value="FAD_binding_3"/>
    <property type="match status" value="1"/>
</dbReference>
<dbReference type="Pfam" id="PF21274">
    <property type="entry name" value="Rng_hyd_C"/>
    <property type="match status" value="1"/>
</dbReference>
<evidence type="ECO:0000259" key="4">
    <source>
        <dbReference type="Pfam" id="PF01494"/>
    </source>
</evidence>
<evidence type="ECO:0000256" key="1">
    <source>
        <dbReference type="ARBA" id="ARBA00001974"/>
    </source>
</evidence>
<comment type="cofactor">
    <cofactor evidence="1">
        <name>FAD</name>
        <dbReference type="ChEBI" id="CHEBI:57692"/>
    </cofactor>
</comment>
<sequence>MVDVVVVGAGPVGLWTACELRLAGLEVALLERRAARMEQSRALTIHGRTIELFAMRGVAERFLTEGKPIATGHFASLDTRLDFSGFETRFPFTLFLPQNRTEALLEAHAADLGVEIHRGHHVESIAGDSERGYTVKGTAAHGAFRFDCRAVVGADGRRSVVRAAANIAFEGSDTSHSVMMGDVRIDAREGPPVRAFCNARGGGMLAPIDATGRVRIILIDPERSHVDTREPLSLEELSASARRVLGEDLGMRDPSWLTRFGDETRLAAAYRRGNLFVAGDAAHIHAPAGGQGMNVGLQDAMNLGWKLAAVIKGEAPDALLDSYETERRPVGAQLARNTLAQIAMMTSFDPAHLALRALMSDLLKVGELNRRLAGELSGFDITYAHDALPGSDDPAAGRRSPDSRLVLEDGTETTVHALLKEGKWLSLSFAEGKSARAPAWLPEAAVRRVRCQSSDDLVRDATSMLVRPDGYIAGFT</sequence>
<dbReference type="InterPro" id="IPR050641">
    <property type="entry name" value="RIFMO-like"/>
</dbReference>
<dbReference type="Gene3D" id="3.50.50.60">
    <property type="entry name" value="FAD/NAD(P)-binding domain"/>
    <property type="match status" value="2"/>
</dbReference>
<dbReference type="Gene3D" id="3.40.30.120">
    <property type="match status" value="1"/>
</dbReference>
<reference evidence="5 6" key="1">
    <citation type="submission" date="2020-07" db="EMBL/GenBank/DDBJ databases">
        <title>The complete genome of Paracoccus pantotrophus ACCC 10489.</title>
        <authorList>
            <person name="Si Y."/>
        </authorList>
    </citation>
    <scope>NUCLEOTIDE SEQUENCE [LARGE SCALE GENOMIC DNA]</scope>
    <source>
        <strain evidence="5 6">ACCC10489</strain>
    </source>
</reference>
<evidence type="ECO:0000256" key="3">
    <source>
        <dbReference type="ARBA" id="ARBA00022827"/>
    </source>
</evidence>
<evidence type="ECO:0000256" key="2">
    <source>
        <dbReference type="ARBA" id="ARBA00022630"/>
    </source>
</evidence>
<dbReference type="EMBL" id="CP058690">
    <property type="protein sequence ID" value="QLH16489.1"/>
    <property type="molecule type" value="Genomic_DNA"/>
</dbReference>
<gene>
    <name evidence="5" type="ORF">HYQ43_18190</name>
</gene>
<dbReference type="PANTHER" id="PTHR43004">
    <property type="entry name" value="TRK SYSTEM POTASSIUM UPTAKE PROTEIN"/>
    <property type="match status" value="1"/>
</dbReference>
<dbReference type="PRINTS" id="PR00420">
    <property type="entry name" value="RNGMNOXGNASE"/>
</dbReference>
<dbReference type="Gene3D" id="3.30.70.2450">
    <property type="match status" value="1"/>
</dbReference>
<dbReference type="SUPFAM" id="SSF51905">
    <property type="entry name" value="FAD/NAD(P)-binding domain"/>
    <property type="match status" value="1"/>
</dbReference>
<dbReference type="PANTHER" id="PTHR43004:SF19">
    <property type="entry name" value="BINDING MONOOXYGENASE, PUTATIVE (JCVI)-RELATED"/>
    <property type="match status" value="1"/>
</dbReference>
<feature type="domain" description="FAD-binding" evidence="4">
    <location>
        <begin position="2"/>
        <end position="338"/>
    </location>
</feature>
<organism evidence="5 6">
    <name type="scientific">Paracoccus pantotrophus</name>
    <name type="common">Thiosphaera pantotropha</name>
    <dbReference type="NCBI Taxonomy" id="82367"/>
    <lineage>
        <taxon>Bacteria</taxon>
        <taxon>Pseudomonadati</taxon>
        <taxon>Pseudomonadota</taxon>
        <taxon>Alphaproteobacteria</taxon>
        <taxon>Rhodobacterales</taxon>
        <taxon>Paracoccaceae</taxon>
        <taxon>Paracoccus</taxon>
    </lineage>
</organism>
<name>A0A7H9BZH7_PARPN</name>
<dbReference type="GO" id="GO:0016709">
    <property type="term" value="F:oxidoreductase activity, acting on paired donors, with incorporation or reduction of molecular oxygen, NAD(P)H as one donor, and incorporation of one atom of oxygen"/>
    <property type="evidence" value="ECO:0007669"/>
    <property type="project" value="UniProtKB-ARBA"/>
</dbReference>
<protein>
    <submittedName>
        <fullName evidence="5">FAD-dependent oxidoreductase</fullName>
    </submittedName>
</protein>
<accession>A0A7H9BZH7</accession>